<dbReference type="PROSITE" id="PS51455">
    <property type="entry name" value="PIPK"/>
    <property type="match status" value="1"/>
</dbReference>
<sequence>MNINWKILILSLLIEISVSEMYSIDYLYDCNDKYTPEEGRSILKLFPIDCWVFIILSPITFIGSTRIVYQFIKDTKLFGVPGDSVFIITITNGIQSAVQFSTAIYVLVEDKAPSNNIFCEITGLATSIVFIISNLNIFVYAAYPLALVYNALESTAKVLRIFNYTLVILIIVLVAVGEQIISPTLNGICAISATNDLTWDFIISISYLLVFLLFAIMSVIYVIAFKKIIPKFSTMRQIRGQYIRYYQRFIGFSLIMKLLLGIFSGINLLNCYIFLKPWLEVSETLQNITQALCILGQTIIIYQDPSLRLISQSSQIFDQNNSNEKQEISLQQLNILEQLHKEMKKTQVTSMLAGVQILRRIKQEDVIQYKDLIINEDQDGSGSNSSQGDLSELMEATTQPFTVEEIEECLVTNLNKHVIKDKLDIHQEIQVFNMRCILYAPKIFNYFITLDNIDIEDCFDLIKNSTKLDQFTGPDGGKSGEFFFFSYDNQLIIKTMRQNEVNTYKKRLYNFATYQVNNQLSLINKIYGMYTFEREEQSKSRVHFFIMKNISLGIPRCQILRTYDMKGSEYNREVLLKKPSSDLSKMTLKDLDFFKIEQQFWIDSSISQKLITTLINDSNFLEKQQLIDYSLLVMIIDWNQKEELLFKHFDGQHINIVPSIKEKGIYYHLAIIDYLQNWNVNKSLERKTKKIITMNMQLDTSAQEPNIYRKRFQDKLINRILPIK</sequence>
<accession>A0A8S1LDR6</accession>
<keyword evidence="3" id="KW-0732">Signal</keyword>
<evidence type="ECO:0000313" key="5">
    <source>
        <dbReference type="EMBL" id="CAD8066218.1"/>
    </source>
</evidence>
<keyword evidence="1" id="KW-0808">Transferase</keyword>
<feature type="signal peptide" evidence="3">
    <location>
        <begin position="1"/>
        <end position="19"/>
    </location>
</feature>
<evidence type="ECO:0000259" key="4">
    <source>
        <dbReference type="PROSITE" id="PS51455"/>
    </source>
</evidence>
<keyword evidence="1" id="KW-0418">Kinase</keyword>
<evidence type="ECO:0000256" key="2">
    <source>
        <dbReference type="SAM" id="Phobius"/>
    </source>
</evidence>
<keyword evidence="2" id="KW-0472">Membrane</keyword>
<protein>
    <recommendedName>
        <fullName evidence="4">PIPK domain-containing protein</fullName>
    </recommendedName>
</protein>
<name>A0A8S1LDR6_9CILI</name>
<comment type="caution">
    <text evidence="5">The sequence shown here is derived from an EMBL/GenBank/DDBJ whole genome shotgun (WGS) entry which is preliminary data.</text>
</comment>
<dbReference type="GO" id="GO:0046854">
    <property type="term" value="P:phosphatidylinositol phosphate biosynthetic process"/>
    <property type="evidence" value="ECO:0007669"/>
    <property type="project" value="TreeGrafter"/>
</dbReference>
<proteinExistence type="predicted"/>
<dbReference type="Proteomes" id="UP000692954">
    <property type="component" value="Unassembled WGS sequence"/>
</dbReference>
<reference evidence="5" key="1">
    <citation type="submission" date="2021-01" db="EMBL/GenBank/DDBJ databases">
        <authorList>
            <consortium name="Genoscope - CEA"/>
            <person name="William W."/>
        </authorList>
    </citation>
    <scope>NUCLEOTIDE SEQUENCE</scope>
</reference>
<feature type="transmembrane region" description="Helical" evidence="2">
    <location>
        <begin position="201"/>
        <end position="224"/>
    </location>
</feature>
<dbReference type="SMART" id="SM00330">
    <property type="entry name" value="PIPKc"/>
    <property type="match status" value="1"/>
</dbReference>
<keyword evidence="2" id="KW-0812">Transmembrane</keyword>
<dbReference type="GO" id="GO:0005886">
    <property type="term" value="C:plasma membrane"/>
    <property type="evidence" value="ECO:0007669"/>
    <property type="project" value="TreeGrafter"/>
</dbReference>
<feature type="transmembrane region" description="Helical" evidence="2">
    <location>
        <begin position="45"/>
        <end position="64"/>
    </location>
</feature>
<gene>
    <name evidence="5" type="ORF">PSON_ATCC_30995.1.T0210198</name>
</gene>
<dbReference type="Pfam" id="PF01504">
    <property type="entry name" value="PIP5K"/>
    <property type="match status" value="2"/>
</dbReference>
<evidence type="ECO:0000256" key="3">
    <source>
        <dbReference type="SAM" id="SignalP"/>
    </source>
</evidence>
<dbReference type="EMBL" id="CAJJDN010000021">
    <property type="protein sequence ID" value="CAD8066218.1"/>
    <property type="molecule type" value="Genomic_DNA"/>
</dbReference>
<feature type="domain" description="PIPK" evidence="4">
    <location>
        <begin position="370"/>
        <end position="720"/>
    </location>
</feature>
<dbReference type="InterPro" id="IPR002498">
    <property type="entry name" value="PInositol-4-P-4/5-kinase_core"/>
</dbReference>
<keyword evidence="1" id="KW-0547">Nucleotide-binding</keyword>
<dbReference type="PANTHER" id="PTHR23086:SF8">
    <property type="entry name" value="PHOSPHATIDYLINOSITOL 5-PHOSPHATE 4-KINASE, ISOFORM A"/>
    <property type="match status" value="1"/>
</dbReference>
<dbReference type="InterPro" id="IPR023610">
    <property type="entry name" value="PInositol-4/5-P-5/4-kinase"/>
</dbReference>
<feature type="transmembrane region" description="Helical" evidence="2">
    <location>
        <begin position="161"/>
        <end position="181"/>
    </location>
</feature>
<dbReference type="GO" id="GO:0016308">
    <property type="term" value="F:1-phosphatidylinositol-4-phosphate 5-kinase activity"/>
    <property type="evidence" value="ECO:0007669"/>
    <property type="project" value="TreeGrafter"/>
</dbReference>
<evidence type="ECO:0000313" key="6">
    <source>
        <dbReference type="Proteomes" id="UP000692954"/>
    </source>
</evidence>
<dbReference type="GO" id="GO:0005524">
    <property type="term" value="F:ATP binding"/>
    <property type="evidence" value="ECO:0007669"/>
    <property type="project" value="UniProtKB-UniRule"/>
</dbReference>
<keyword evidence="2" id="KW-1133">Transmembrane helix</keyword>
<dbReference type="OrthoDB" id="296257at2759"/>
<dbReference type="CDD" id="cd00139">
    <property type="entry name" value="PIPKc"/>
    <property type="match status" value="1"/>
</dbReference>
<keyword evidence="6" id="KW-1185">Reference proteome</keyword>
<organism evidence="5 6">
    <name type="scientific">Paramecium sonneborni</name>
    <dbReference type="NCBI Taxonomy" id="65129"/>
    <lineage>
        <taxon>Eukaryota</taxon>
        <taxon>Sar</taxon>
        <taxon>Alveolata</taxon>
        <taxon>Ciliophora</taxon>
        <taxon>Intramacronucleata</taxon>
        <taxon>Oligohymenophorea</taxon>
        <taxon>Peniculida</taxon>
        <taxon>Parameciidae</taxon>
        <taxon>Paramecium</taxon>
    </lineage>
</organism>
<feature type="transmembrane region" description="Helical" evidence="2">
    <location>
        <begin position="245"/>
        <end position="266"/>
    </location>
</feature>
<feature type="transmembrane region" description="Helical" evidence="2">
    <location>
        <begin position="128"/>
        <end position="149"/>
    </location>
</feature>
<evidence type="ECO:0000256" key="1">
    <source>
        <dbReference type="PROSITE-ProRule" id="PRU00781"/>
    </source>
</evidence>
<feature type="transmembrane region" description="Helical" evidence="2">
    <location>
        <begin position="85"/>
        <end position="108"/>
    </location>
</feature>
<feature type="chain" id="PRO_5035769879" description="PIPK domain-containing protein" evidence="3">
    <location>
        <begin position="20"/>
        <end position="724"/>
    </location>
</feature>
<dbReference type="AlphaFoldDB" id="A0A8S1LDR6"/>
<keyword evidence="1" id="KW-0067">ATP-binding</keyword>
<dbReference type="PANTHER" id="PTHR23086">
    <property type="entry name" value="PHOSPHATIDYLINOSITOL-4-PHOSPHATE 5-KINASE"/>
    <property type="match status" value="1"/>
</dbReference>